<dbReference type="InterPro" id="IPR029044">
    <property type="entry name" value="Nucleotide-diphossugar_trans"/>
</dbReference>
<comment type="caution">
    <text evidence="1">The sequence shown here is derived from an EMBL/GenBank/DDBJ whole genome shotgun (WGS) entry which is preliminary data.</text>
</comment>
<organism evidence="1 2">
    <name type="scientific">Candidatus Falkowbacteria bacterium CG10_big_fil_rev_8_21_14_0_10_43_10</name>
    <dbReference type="NCBI Taxonomy" id="1974567"/>
    <lineage>
        <taxon>Bacteria</taxon>
        <taxon>Candidatus Falkowiibacteriota</taxon>
    </lineage>
</organism>
<accession>A0A2H0V483</accession>
<dbReference type="CDD" id="cd02513">
    <property type="entry name" value="CMP-NeuAc_Synthase"/>
    <property type="match status" value="1"/>
</dbReference>
<dbReference type="PANTHER" id="PTHR21485">
    <property type="entry name" value="HAD SUPERFAMILY MEMBERS CMAS AND KDSC"/>
    <property type="match status" value="1"/>
</dbReference>
<gene>
    <name evidence="1" type="ORF">COT99_02365</name>
</gene>
<sequence length="243" mass="27465">MKNDKILAIIPARSGSKRIANKNIKNFLGQPLIVYAIKQALACKLIDRVVVDTDSKKIAKIAKKYGAIVPWLRPKELAGDKAKVVDSIIYNLKKIKQEEGYEPGYVIILQTTSPLREVSDIRDCWRAMKAGGATTVLTVCPTHPKLYHLTKDNFLKLVNGSEGKSNNTQTWPAGYILNGCFVYIIKTKALLKEKRVITKKTRAVICPKWRSVDLDTPEEWAMAEVLYKNKARITKRIKQINKN</sequence>
<dbReference type="GO" id="GO:0008781">
    <property type="term" value="F:N-acylneuraminate cytidylyltransferase activity"/>
    <property type="evidence" value="ECO:0007669"/>
    <property type="project" value="TreeGrafter"/>
</dbReference>
<reference evidence="2" key="1">
    <citation type="submission" date="2017-09" db="EMBL/GenBank/DDBJ databases">
        <title>Depth-based differentiation of microbial function through sediment-hosted aquifers and enrichment of novel symbionts in the deep terrestrial subsurface.</title>
        <authorList>
            <person name="Probst A.J."/>
            <person name="Ladd B."/>
            <person name="Jarett J.K."/>
            <person name="Geller-Mcgrath D.E."/>
            <person name="Sieber C.M.K."/>
            <person name="Emerson J.B."/>
            <person name="Anantharaman K."/>
            <person name="Thomas B.C."/>
            <person name="Malmstrom R."/>
            <person name="Stieglmeier M."/>
            <person name="Klingl A."/>
            <person name="Woyke T."/>
            <person name="Ryan C.M."/>
            <person name="Banfield J.F."/>
        </authorList>
    </citation>
    <scope>NUCLEOTIDE SEQUENCE [LARGE SCALE GENOMIC DNA]</scope>
</reference>
<protein>
    <recommendedName>
        <fullName evidence="3">Acylneuraminate cytidylyltransferase family protein</fullName>
    </recommendedName>
</protein>
<evidence type="ECO:0000313" key="1">
    <source>
        <dbReference type="EMBL" id="PIR93160.1"/>
    </source>
</evidence>
<dbReference type="InterPro" id="IPR003329">
    <property type="entry name" value="Cytidylyl_trans"/>
</dbReference>
<name>A0A2H0V483_9BACT</name>
<dbReference type="AlphaFoldDB" id="A0A2H0V483"/>
<dbReference type="SUPFAM" id="SSF53448">
    <property type="entry name" value="Nucleotide-diphospho-sugar transferases"/>
    <property type="match status" value="1"/>
</dbReference>
<proteinExistence type="predicted"/>
<dbReference type="InterPro" id="IPR050793">
    <property type="entry name" value="CMP-NeuNAc_synthase"/>
</dbReference>
<evidence type="ECO:0008006" key="3">
    <source>
        <dbReference type="Google" id="ProtNLM"/>
    </source>
</evidence>
<dbReference type="Proteomes" id="UP000228626">
    <property type="component" value="Unassembled WGS sequence"/>
</dbReference>
<dbReference type="EMBL" id="PFAR01000027">
    <property type="protein sequence ID" value="PIR93160.1"/>
    <property type="molecule type" value="Genomic_DNA"/>
</dbReference>
<dbReference type="Pfam" id="PF02348">
    <property type="entry name" value="CTP_transf_3"/>
    <property type="match status" value="1"/>
</dbReference>
<evidence type="ECO:0000313" key="2">
    <source>
        <dbReference type="Proteomes" id="UP000228626"/>
    </source>
</evidence>
<dbReference type="PANTHER" id="PTHR21485:SF6">
    <property type="entry name" value="N-ACYLNEURAMINATE CYTIDYLYLTRANSFERASE-RELATED"/>
    <property type="match status" value="1"/>
</dbReference>
<dbReference type="Gene3D" id="3.90.550.10">
    <property type="entry name" value="Spore Coat Polysaccharide Biosynthesis Protein SpsA, Chain A"/>
    <property type="match status" value="1"/>
</dbReference>